<comment type="caution">
    <text evidence="2">The sequence shown here is derived from an EMBL/GenBank/DDBJ whole genome shotgun (WGS) entry which is preliminary data.</text>
</comment>
<evidence type="ECO:0000313" key="2">
    <source>
        <dbReference type="EMBL" id="PVD33994.1"/>
    </source>
</evidence>
<proteinExistence type="predicted"/>
<reference evidence="2 3" key="1">
    <citation type="submission" date="2018-04" db="EMBL/GenBank/DDBJ databases">
        <title>The genome of golden apple snail Pomacea canaliculata provides insight into stress tolerance and invasive adaptation.</title>
        <authorList>
            <person name="Liu C."/>
            <person name="Liu B."/>
            <person name="Ren Y."/>
            <person name="Zhang Y."/>
            <person name="Wang H."/>
            <person name="Li S."/>
            <person name="Jiang F."/>
            <person name="Yin L."/>
            <person name="Zhang G."/>
            <person name="Qian W."/>
            <person name="Fan W."/>
        </authorList>
    </citation>
    <scope>NUCLEOTIDE SEQUENCE [LARGE SCALE GENOMIC DNA]</scope>
    <source>
        <strain evidence="2">SZHN2017</strain>
        <tissue evidence="2">Muscle</tissue>
    </source>
</reference>
<gene>
    <name evidence="2" type="ORF">C0Q70_05256</name>
</gene>
<sequence length="130" mass="13706">MSDFFVENYMDTYDVMSIERHKYVHSSHSGKGPQSEKGGGDGGGGGGGGCGDFRGFGGGDPGPIQPEHNAFPTPTVSPLMAVTSAQVGSSSRFVHTQESSCLKITARGQVKVLVTSTFITFIWSAVSCRR</sequence>
<feature type="region of interest" description="Disordered" evidence="1">
    <location>
        <begin position="24"/>
        <end position="75"/>
    </location>
</feature>
<protein>
    <submittedName>
        <fullName evidence="2">Uncharacterized protein</fullName>
    </submittedName>
</protein>
<evidence type="ECO:0000313" key="3">
    <source>
        <dbReference type="Proteomes" id="UP000245119"/>
    </source>
</evidence>
<feature type="compositionally biased region" description="Gly residues" evidence="1">
    <location>
        <begin position="40"/>
        <end position="61"/>
    </location>
</feature>
<name>A0A2T7PKR2_POMCA</name>
<keyword evidence="3" id="KW-1185">Reference proteome</keyword>
<dbReference type="Proteomes" id="UP000245119">
    <property type="component" value="Linkage Group LG3"/>
</dbReference>
<organism evidence="2 3">
    <name type="scientific">Pomacea canaliculata</name>
    <name type="common">Golden apple snail</name>
    <dbReference type="NCBI Taxonomy" id="400727"/>
    <lineage>
        <taxon>Eukaryota</taxon>
        <taxon>Metazoa</taxon>
        <taxon>Spiralia</taxon>
        <taxon>Lophotrochozoa</taxon>
        <taxon>Mollusca</taxon>
        <taxon>Gastropoda</taxon>
        <taxon>Caenogastropoda</taxon>
        <taxon>Architaenioglossa</taxon>
        <taxon>Ampullarioidea</taxon>
        <taxon>Ampullariidae</taxon>
        <taxon>Pomacea</taxon>
    </lineage>
</organism>
<dbReference type="AlphaFoldDB" id="A0A2T7PKR2"/>
<accession>A0A2T7PKR2</accession>
<dbReference type="EMBL" id="PZQS01000003">
    <property type="protein sequence ID" value="PVD33994.1"/>
    <property type="molecule type" value="Genomic_DNA"/>
</dbReference>
<evidence type="ECO:0000256" key="1">
    <source>
        <dbReference type="SAM" id="MobiDB-lite"/>
    </source>
</evidence>